<dbReference type="InterPro" id="IPR006175">
    <property type="entry name" value="YjgF/YER057c/UK114"/>
</dbReference>
<proteinExistence type="predicted"/>
<protein>
    <submittedName>
        <fullName evidence="1">Enamine deaminase RidA (YjgF/YER057c/UK114 family)</fullName>
    </submittedName>
</protein>
<organism evidence="1 2">
    <name type="scientific">Achromobacter marplatensis</name>
    <dbReference type="NCBI Taxonomy" id="470868"/>
    <lineage>
        <taxon>Bacteria</taxon>
        <taxon>Pseudomonadati</taxon>
        <taxon>Pseudomonadota</taxon>
        <taxon>Betaproteobacteria</taxon>
        <taxon>Burkholderiales</taxon>
        <taxon>Alcaligenaceae</taxon>
        <taxon>Achromobacter</taxon>
    </lineage>
</organism>
<gene>
    <name evidence="1" type="ORF">DFP87_103916</name>
</gene>
<dbReference type="Pfam" id="PF01042">
    <property type="entry name" value="Ribonuc_L-PSP"/>
    <property type="match status" value="1"/>
</dbReference>
<comment type="caution">
    <text evidence="1">The sequence shown here is derived from an EMBL/GenBank/DDBJ whole genome shotgun (WGS) entry which is preliminary data.</text>
</comment>
<dbReference type="Proteomes" id="UP000252124">
    <property type="component" value="Unassembled WGS sequence"/>
</dbReference>
<dbReference type="Gene3D" id="3.30.1330.40">
    <property type="entry name" value="RutC-like"/>
    <property type="match status" value="1"/>
</dbReference>
<sequence>MKHSWMKTDMNDNTRQRGGRQAIYSGSEYERTYSYARAVALNGHVRLSGTTGYDYVADVLADGARAQTEQIFRNAQSAFQQAGASLRDVVRVRIYIARAEDYDAVMDVYAEAFRGVDPACTTVQAGLFDPAIRVEIDMDAIVDAAA</sequence>
<name>A0ABX9GEJ5_9BURK</name>
<dbReference type="PANTHER" id="PTHR43857">
    <property type="entry name" value="BLR7761 PROTEIN"/>
    <property type="match status" value="1"/>
</dbReference>
<evidence type="ECO:0000313" key="1">
    <source>
        <dbReference type="EMBL" id="RBP21659.1"/>
    </source>
</evidence>
<dbReference type="EMBL" id="QNRM01000003">
    <property type="protein sequence ID" value="RBP21659.1"/>
    <property type="molecule type" value="Genomic_DNA"/>
</dbReference>
<dbReference type="SUPFAM" id="SSF55298">
    <property type="entry name" value="YjgF-like"/>
    <property type="match status" value="1"/>
</dbReference>
<keyword evidence="2" id="KW-1185">Reference proteome</keyword>
<evidence type="ECO:0000313" key="2">
    <source>
        <dbReference type="Proteomes" id="UP000252124"/>
    </source>
</evidence>
<accession>A0ABX9GEJ5</accession>
<dbReference type="InterPro" id="IPR035959">
    <property type="entry name" value="RutC-like_sf"/>
</dbReference>
<reference evidence="1 2" key="1">
    <citation type="submission" date="2018-06" db="EMBL/GenBank/DDBJ databases">
        <title>Genomic Encyclopedia of Type Strains, Phase III (KMG-III): the genomes of soil and plant-associated and newly described type strains.</title>
        <authorList>
            <person name="Whitman W."/>
        </authorList>
    </citation>
    <scope>NUCLEOTIDE SEQUENCE [LARGE SCALE GENOMIC DNA]</scope>
    <source>
        <strain evidence="1 2">CECT 7342</strain>
    </source>
</reference>
<dbReference type="PANTHER" id="PTHR43857:SF1">
    <property type="entry name" value="YJGH FAMILY PROTEIN"/>
    <property type="match status" value="1"/>
</dbReference>